<dbReference type="EMBL" id="RXGB01001894">
    <property type="protein sequence ID" value="TMW97102.1"/>
    <property type="molecule type" value="Genomic_DNA"/>
</dbReference>
<dbReference type="AlphaFoldDB" id="A0A6N2BNJ4"/>
<sequence length="91" mass="10074">KPPILRVYVEEYPNEEDHNVDDGQQDMLNDEFDHVDMNNHDDEIGIDEGVGVGESEAEVSDVESNFPPTPMVGSNNPCACQSSCVNNVQDH</sequence>
<feature type="region of interest" description="Disordered" evidence="1">
    <location>
        <begin position="54"/>
        <end position="75"/>
    </location>
</feature>
<protein>
    <submittedName>
        <fullName evidence="2">Uncharacterized protein</fullName>
    </submittedName>
</protein>
<reference evidence="2" key="1">
    <citation type="submission" date="2019-05" db="EMBL/GenBank/DDBJ databases">
        <title>The de novo reference genome and transcriptome assemblies of the wild tomato species Solanum chilense.</title>
        <authorList>
            <person name="Stam R."/>
            <person name="Nosenko T."/>
            <person name="Hoerger A.C."/>
            <person name="Stephan W."/>
            <person name="Seidel M.A."/>
            <person name="Kuhn J.M.M."/>
            <person name="Haberer G."/>
            <person name="Tellier A."/>
        </authorList>
    </citation>
    <scope>NUCLEOTIDE SEQUENCE</scope>
    <source>
        <tissue evidence="2">Mature leaves</tissue>
    </source>
</reference>
<evidence type="ECO:0000313" key="2">
    <source>
        <dbReference type="EMBL" id="TMW97102.1"/>
    </source>
</evidence>
<organism evidence="2">
    <name type="scientific">Solanum chilense</name>
    <name type="common">Tomato</name>
    <name type="synonym">Lycopersicon chilense</name>
    <dbReference type="NCBI Taxonomy" id="4083"/>
    <lineage>
        <taxon>Eukaryota</taxon>
        <taxon>Viridiplantae</taxon>
        <taxon>Streptophyta</taxon>
        <taxon>Embryophyta</taxon>
        <taxon>Tracheophyta</taxon>
        <taxon>Spermatophyta</taxon>
        <taxon>Magnoliopsida</taxon>
        <taxon>eudicotyledons</taxon>
        <taxon>Gunneridae</taxon>
        <taxon>Pentapetalae</taxon>
        <taxon>asterids</taxon>
        <taxon>lamiids</taxon>
        <taxon>Solanales</taxon>
        <taxon>Solanaceae</taxon>
        <taxon>Solanoideae</taxon>
        <taxon>Solaneae</taxon>
        <taxon>Solanum</taxon>
        <taxon>Solanum subgen. Lycopersicon</taxon>
    </lineage>
</organism>
<evidence type="ECO:0000256" key="1">
    <source>
        <dbReference type="SAM" id="MobiDB-lite"/>
    </source>
</evidence>
<gene>
    <name evidence="2" type="ORF">EJD97_006216</name>
</gene>
<name>A0A6N2BNJ4_SOLCI</name>
<accession>A0A6N2BNJ4</accession>
<feature type="non-terminal residue" evidence="2">
    <location>
        <position position="1"/>
    </location>
</feature>
<proteinExistence type="predicted"/>
<feature type="non-terminal residue" evidence="2">
    <location>
        <position position="91"/>
    </location>
</feature>
<comment type="caution">
    <text evidence="2">The sequence shown here is derived from an EMBL/GenBank/DDBJ whole genome shotgun (WGS) entry which is preliminary data.</text>
</comment>